<evidence type="ECO:0000256" key="1">
    <source>
        <dbReference type="ARBA" id="ARBA00023015"/>
    </source>
</evidence>
<dbReference type="SUPFAM" id="SSF53697">
    <property type="entry name" value="SIS domain"/>
    <property type="match status" value="1"/>
</dbReference>
<gene>
    <name evidence="6" type="ORF">EDD60_11423</name>
</gene>
<dbReference type="PANTHER" id="PTHR30514:SF21">
    <property type="entry name" value="RPIR-FAMILY TRANSCRIPTIONAL REGULATOR"/>
    <property type="match status" value="1"/>
</dbReference>
<dbReference type="InterPro" id="IPR036388">
    <property type="entry name" value="WH-like_DNA-bd_sf"/>
</dbReference>
<dbReference type="Pfam" id="PF01418">
    <property type="entry name" value="HTH_6"/>
    <property type="match status" value="1"/>
</dbReference>
<dbReference type="InterPro" id="IPR047640">
    <property type="entry name" value="RpiR-like"/>
</dbReference>
<evidence type="ECO:0000313" key="7">
    <source>
        <dbReference type="Proteomes" id="UP000295515"/>
    </source>
</evidence>
<dbReference type="SUPFAM" id="SSF46689">
    <property type="entry name" value="Homeodomain-like"/>
    <property type="match status" value="1"/>
</dbReference>
<accession>A0A4R3YXE3</accession>
<keyword evidence="1" id="KW-0805">Transcription regulation</keyword>
<keyword evidence="7" id="KW-1185">Reference proteome</keyword>
<keyword evidence="2" id="KW-0238">DNA-binding</keyword>
<name>A0A4R3YXE3_9FIRM</name>
<comment type="caution">
    <text evidence="6">The sequence shown here is derived from an EMBL/GenBank/DDBJ whole genome shotgun (WGS) entry which is preliminary data.</text>
</comment>
<dbReference type="Proteomes" id="UP000295515">
    <property type="component" value="Unassembled WGS sequence"/>
</dbReference>
<feature type="domain" description="SIS" evidence="5">
    <location>
        <begin position="89"/>
        <end position="222"/>
    </location>
</feature>
<dbReference type="InterPro" id="IPR035472">
    <property type="entry name" value="RpiR-like_SIS"/>
</dbReference>
<dbReference type="GO" id="GO:0097367">
    <property type="term" value="F:carbohydrate derivative binding"/>
    <property type="evidence" value="ECO:0007669"/>
    <property type="project" value="InterPro"/>
</dbReference>
<feature type="domain" description="HTH rpiR-type" evidence="4">
    <location>
        <begin position="1"/>
        <end position="75"/>
    </location>
</feature>
<evidence type="ECO:0000259" key="4">
    <source>
        <dbReference type="PROSITE" id="PS51071"/>
    </source>
</evidence>
<dbReference type="CDD" id="cd05013">
    <property type="entry name" value="SIS_RpiR"/>
    <property type="match status" value="1"/>
</dbReference>
<dbReference type="GO" id="GO:1901135">
    <property type="term" value="P:carbohydrate derivative metabolic process"/>
    <property type="evidence" value="ECO:0007669"/>
    <property type="project" value="InterPro"/>
</dbReference>
<evidence type="ECO:0000256" key="3">
    <source>
        <dbReference type="ARBA" id="ARBA00023163"/>
    </source>
</evidence>
<keyword evidence="3" id="KW-0804">Transcription</keyword>
<dbReference type="GO" id="GO:0003700">
    <property type="term" value="F:DNA-binding transcription factor activity"/>
    <property type="evidence" value="ECO:0007669"/>
    <property type="project" value="InterPro"/>
</dbReference>
<dbReference type="EMBL" id="SMCQ01000014">
    <property type="protein sequence ID" value="TCV97857.1"/>
    <property type="molecule type" value="Genomic_DNA"/>
</dbReference>
<proteinExistence type="predicted"/>
<dbReference type="GeneID" id="98915761"/>
<dbReference type="Gene3D" id="3.40.50.10490">
    <property type="entry name" value="Glucose-6-phosphate isomerase like protein, domain 1"/>
    <property type="match status" value="1"/>
</dbReference>
<evidence type="ECO:0000313" key="6">
    <source>
        <dbReference type="EMBL" id="TCV97857.1"/>
    </source>
</evidence>
<dbReference type="InterPro" id="IPR009057">
    <property type="entry name" value="Homeodomain-like_sf"/>
</dbReference>
<dbReference type="Pfam" id="PF01380">
    <property type="entry name" value="SIS"/>
    <property type="match status" value="1"/>
</dbReference>
<organism evidence="6 7">
    <name type="scientific">Longibaculum muris</name>
    <dbReference type="NCBI Taxonomy" id="1796628"/>
    <lineage>
        <taxon>Bacteria</taxon>
        <taxon>Bacillati</taxon>
        <taxon>Bacillota</taxon>
        <taxon>Erysipelotrichia</taxon>
        <taxon>Erysipelotrichales</taxon>
        <taxon>Coprobacillaceae</taxon>
        <taxon>Longibaculum</taxon>
    </lineage>
</organism>
<dbReference type="AlphaFoldDB" id="A0A4R3YXE3"/>
<dbReference type="PROSITE" id="PS51071">
    <property type="entry name" value="HTH_RPIR"/>
    <property type="match status" value="1"/>
</dbReference>
<dbReference type="Gene3D" id="1.10.10.10">
    <property type="entry name" value="Winged helix-like DNA-binding domain superfamily/Winged helix DNA-binding domain"/>
    <property type="match status" value="1"/>
</dbReference>
<evidence type="ECO:0000256" key="2">
    <source>
        <dbReference type="ARBA" id="ARBA00023125"/>
    </source>
</evidence>
<reference evidence="6 7" key="1">
    <citation type="submission" date="2019-03" db="EMBL/GenBank/DDBJ databases">
        <title>Genomic Encyclopedia of Type Strains, Phase IV (KMG-IV): sequencing the most valuable type-strain genomes for metagenomic binning, comparative biology and taxonomic classification.</title>
        <authorList>
            <person name="Goeker M."/>
        </authorList>
    </citation>
    <scope>NUCLEOTIDE SEQUENCE [LARGE SCALE GENOMIC DNA]</scope>
    <source>
        <strain evidence="6 7">DSM 29487</strain>
    </source>
</reference>
<dbReference type="RefSeq" id="WP_066443862.1">
    <property type="nucleotide sequence ID" value="NZ_CAUWFI010000005.1"/>
</dbReference>
<protein>
    <submittedName>
        <fullName evidence="6">RpiR family transcriptional regulator</fullName>
    </submittedName>
</protein>
<dbReference type="PROSITE" id="PS51464">
    <property type="entry name" value="SIS"/>
    <property type="match status" value="1"/>
</dbReference>
<evidence type="ECO:0000259" key="5">
    <source>
        <dbReference type="PROSITE" id="PS51464"/>
    </source>
</evidence>
<dbReference type="InterPro" id="IPR001347">
    <property type="entry name" value="SIS_dom"/>
</dbReference>
<dbReference type="InterPro" id="IPR000281">
    <property type="entry name" value="HTH_RpiR"/>
</dbReference>
<dbReference type="PANTHER" id="PTHR30514">
    <property type="entry name" value="GLUCOKINASE"/>
    <property type="match status" value="1"/>
</dbReference>
<sequence length="222" mass="25730">MNIVHLSEKYELNDLEKQIVAYMQENINELKSIGIRQMAKDNYTSTSTIYKLCNKFGFEGYSDMIYHLTSTKDTNIDFHHKYHEYQTQFSSLLNDQSKRFIVFGLGFSSPVAEYMQQRLTLLGYQAMCVVHMEMFSQLFNKDTIMIVVSYSGKTPRLNEIVETAYQNHVPIISFIANSDSPIYKNSSLPILIGQYDSFSHDLNHVNTFYGETIIAFETLLFP</sequence>
<dbReference type="GO" id="GO:0003677">
    <property type="term" value="F:DNA binding"/>
    <property type="evidence" value="ECO:0007669"/>
    <property type="project" value="UniProtKB-KW"/>
</dbReference>
<dbReference type="InterPro" id="IPR046348">
    <property type="entry name" value="SIS_dom_sf"/>
</dbReference>